<sequence>MATDWRYASHYSSIEAVPLQREQRSKGGLGRASLQLRCALTSRFPVKDALKAAYKNESKYRGLVVRVLVFEEKTPVRIPARQQKCTW</sequence>
<gene>
    <name evidence="1" type="ORF">PODLI_1B009348</name>
</gene>
<name>A0AA35KV60_9SAUR</name>
<dbReference type="Proteomes" id="UP001178461">
    <property type="component" value="Chromosome 9"/>
</dbReference>
<proteinExistence type="predicted"/>
<reference evidence="1" key="1">
    <citation type="submission" date="2022-12" db="EMBL/GenBank/DDBJ databases">
        <authorList>
            <person name="Alioto T."/>
            <person name="Alioto T."/>
            <person name="Gomez Garrido J."/>
        </authorList>
    </citation>
    <scope>NUCLEOTIDE SEQUENCE</scope>
</reference>
<evidence type="ECO:0000313" key="2">
    <source>
        <dbReference type="Proteomes" id="UP001178461"/>
    </source>
</evidence>
<accession>A0AA35KV60</accession>
<keyword evidence="2" id="KW-1185">Reference proteome</keyword>
<organism evidence="1 2">
    <name type="scientific">Podarcis lilfordi</name>
    <name type="common">Lilford's wall lizard</name>
    <dbReference type="NCBI Taxonomy" id="74358"/>
    <lineage>
        <taxon>Eukaryota</taxon>
        <taxon>Metazoa</taxon>
        <taxon>Chordata</taxon>
        <taxon>Craniata</taxon>
        <taxon>Vertebrata</taxon>
        <taxon>Euteleostomi</taxon>
        <taxon>Lepidosauria</taxon>
        <taxon>Squamata</taxon>
        <taxon>Bifurcata</taxon>
        <taxon>Unidentata</taxon>
        <taxon>Episquamata</taxon>
        <taxon>Laterata</taxon>
        <taxon>Lacertibaenia</taxon>
        <taxon>Lacertidae</taxon>
        <taxon>Podarcis</taxon>
    </lineage>
</organism>
<dbReference type="EMBL" id="OX395134">
    <property type="protein sequence ID" value="CAI5784079.1"/>
    <property type="molecule type" value="Genomic_DNA"/>
</dbReference>
<evidence type="ECO:0000313" key="1">
    <source>
        <dbReference type="EMBL" id="CAI5784079.1"/>
    </source>
</evidence>
<dbReference type="AlphaFoldDB" id="A0AA35KV60"/>
<protein>
    <submittedName>
        <fullName evidence="1">Uncharacterized protein</fullName>
    </submittedName>
</protein>